<name>A0ABP0VNF0_9BRYO</name>
<dbReference type="InterPro" id="IPR000781">
    <property type="entry name" value="ERH"/>
</dbReference>
<evidence type="ECO:0000313" key="2">
    <source>
        <dbReference type="EMBL" id="CAK9255358.1"/>
    </source>
</evidence>
<proteinExistence type="inferred from homology"/>
<keyword evidence="3" id="KW-1185">Reference proteome</keyword>
<evidence type="ECO:0000256" key="1">
    <source>
        <dbReference type="ARBA" id="ARBA00007491"/>
    </source>
</evidence>
<evidence type="ECO:0008006" key="4">
    <source>
        <dbReference type="Google" id="ProtNLM"/>
    </source>
</evidence>
<evidence type="ECO:0000313" key="3">
    <source>
        <dbReference type="Proteomes" id="UP001497444"/>
    </source>
</evidence>
<gene>
    <name evidence="2" type="ORF">CSSPJE1EN1_LOCUS836</name>
</gene>
<dbReference type="Pfam" id="PF01133">
    <property type="entry name" value="ER"/>
    <property type="match status" value="1"/>
</dbReference>
<dbReference type="EMBL" id="OZ020096">
    <property type="protein sequence ID" value="CAK9255358.1"/>
    <property type="molecule type" value="Genomic_DNA"/>
</dbReference>
<dbReference type="PANTHER" id="PTHR12373">
    <property type="entry name" value="ENHANCER OF RUDIMENTARY ERH"/>
    <property type="match status" value="1"/>
</dbReference>
<reference evidence="2 3" key="1">
    <citation type="submission" date="2024-02" db="EMBL/GenBank/DDBJ databases">
        <authorList>
            <consortium name="ELIXIR-Norway"/>
            <consortium name="Elixir Norway"/>
        </authorList>
    </citation>
    <scope>NUCLEOTIDE SEQUENCE [LARGE SCALE GENOMIC DNA]</scope>
</reference>
<accession>A0ABP0VNF0</accession>
<protein>
    <recommendedName>
        <fullName evidence="4">Enhancer of rudimentary homolog</fullName>
    </recommendedName>
</protein>
<comment type="similarity">
    <text evidence="1">Belongs to the E(R) family.</text>
</comment>
<organism evidence="2 3">
    <name type="scientific">Sphagnum jensenii</name>
    <dbReference type="NCBI Taxonomy" id="128206"/>
    <lineage>
        <taxon>Eukaryota</taxon>
        <taxon>Viridiplantae</taxon>
        <taxon>Streptophyta</taxon>
        <taxon>Embryophyta</taxon>
        <taxon>Bryophyta</taxon>
        <taxon>Sphagnophytina</taxon>
        <taxon>Sphagnopsida</taxon>
        <taxon>Sphagnales</taxon>
        <taxon>Sphagnaceae</taxon>
        <taxon>Sphagnum</taxon>
    </lineage>
</organism>
<dbReference type="Proteomes" id="UP001497444">
    <property type="component" value="Chromosome 1"/>
</dbReference>
<dbReference type="PANTHER" id="PTHR12373:SF0">
    <property type="entry name" value="ENHANCER OF RUDIMENTARY HOMOLOG"/>
    <property type="match status" value="1"/>
</dbReference>
<dbReference type="InterPro" id="IPR035912">
    <property type="entry name" value="EHR_sf"/>
</dbReference>
<sequence length="149" mass="16586">MSAVATISSICCCCANRLHSCFALKLCEEERGERARAAGGAAKLVIMANNRHTIILIQPGNRATRTFMDYDSIASAMDGICGLFEKRLKDSNPNLRNITYDIADLYRYIEALTDMSALVFDPAISAYAPFDRAWIKQQAFQRLKRLAGQ</sequence>
<dbReference type="SUPFAM" id="SSF143875">
    <property type="entry name" value="ERH-like"/>
    <property type="match status" value="1"/>
</dbReference>
<dbReference type="Gene3D" id="3.30.2260.10">
    <property type="entry name" value="Enhancer of rudimentary"/>
    <property type="match status" value="1"/>
</dbReference>